<proteinExistence type="predicted"/>
<sequence>MIAEPSSFESSSHDISMDFVDTAATAPTPDITDALNQLRASIDQICERDEGAKLRDILSLHLSSFENKVIAHLDAKDKVLGALCRDSTDHRNLLSLELRSSHKQLSTGIATTGLDVVDIRRVVKETHQELIAKINTLDEQVAATRNDLLEFSAQSQQSLNVNTTQLSELVVYISWGGDNKKGESSSRGPQSQSQPPPSAVQNLESGQSISLEETVERIREADRRQAEMERERERQRRIRRLSGSSKRRRGY</sequence>
<feature type="compositionally biased region" description="Polar residues" evidence="1">
    <location>
        <begin position="199"/>
        <end position="211"/>
    </location>
</feature>
<evidence type="ECO:0000313" key="2">
    <source>
        <dbReference type="EMBL" id="KZV51461.1"/>
    </source>
</evidence>
<keyword evidence="3" id="KW-1185">Reference proteome</keyword>
<accession>A0A2Z7CWG3</accession>
<dbReference type="AlphaFoldDB" id="A0A2Z7CWG3"/>
<feature type="region of interest" description="Disordered" evidence="1">
    <location>
        <begin position="179"/>
        <end position="251"/>
    </location>
</feature>
<gene>
    <name evidence="2" type="ORF">F511_35171</name>
</gene>
<protein>
    <submittedName>
        <fullName evidence="2">Uncharacterized protein</fullName>
    </submittedName>
</protein>
<evidence type="ECO:0000313" key="3">
    <source>
        <dbReference type="Proteomes" id="UP000250235"/>
    </source>
</evidence>
<feature type="compositionally biased region" description="Basic residues" evidence="1">
    <location>
        <begin position="235"/>
        <end position="251"/>
    </location>
</feature>
<name>A0A2Z7CWG3_9LAMI</name>
<dbReference type="EMBL" id="KQ991617">
    <property type="protein sequence ID" value="KZV51461.1"/>
    <property type="molecule type" value="Genomic_DNA"/>
</dbReference>
<organism evidence="2 3">
    <name type="scientific">Dorcoceras hygrometricum</name>
    <dbReference type="NCBI Taxonomy" id="472368"/>
    <lineage>
        <taxon>Eukaryota</taxon>
        <taxon>Viridiplantae</taxon>
        <taxon>Streptophyta</taxon>
        <taxon>Embryophyta</taxon>
        <taxon>Tracheophyta</taxon>
        <taxon>Spermatophyta</taxon>
        <taxon>Magnoliopsida</taxon>
        <taxon>eudicotyledons</taxon>
        <taxon>Gunneridae</taxon>
        <taxon>Pentapetalae</taxon>
        <taxon>asterids</taxon>
        <taxon>lamiids</taxon>
        <taxon>Lamiales</taxon>
        <taxon>Gesneriaceae</taxon>
        <taxon>Didymocarpoideae</taxon>
        <taxon>Trichosporeae</taxon>
        <taxon>Loxocarpinae</taxon>
        <taxon>Dorcoceras</taxon>
    </lineage>
</organism>
<evidence type="ECO:0000256" key="1">
    <source>
        <dbReference type="SAM" id="MobiDB-lite"/>
    </source>
</evidence>
<feature type="compositionally biased region" description="Basic and acidic residues" evidence="1">
    <location>
        <begin position="214"/>
        <end position="234"/>
    </location>
</feature>
<dbReference type="Proteomes" id="UP000250235">
    <property type="component" value="Unassembled WGS sequence"/>
</dbReference>
<reference evidence="2 3" key="1">
    <citation type="journal article" date="2015" name="Proc. Natl. Acad. Sci. U.S.A.">
        <title>The resurrection genome of Boea hygrometrica: A blueprint for survival of dehydration.</title>
        <authorList>
            <person name="Xiao L."/>
            <person name="Yang G."/>
            <person name="Zhang L."/>
            <person name="Yang X."/>
            <person name="Zhao S."/>
            <person name="Ji Z."/>
            <person name="Zhou Q."/>
            <person name="Hu M."/>
            <person name="Wang Y."/>
            <person name="Chen M."/>
            <person name="Xu Y."/>
            <person name="Jin H."/>
            <person name="Xiao X."/>
            <person name="Hu G."/>
            <person name="Bao F."/>
            <person name="Hu Y."/>
            <person name="Wan P."/>
            <person name="Li L."/>
            <person name="Deng X."/>
            <person name="Kuang T."/>
            <person name="Xiang C."/>
            <person name="Zhu J.K."/>
            <person name="Oliver M.J."/>
            <person name="He Y."/>
        </authorList>
    </citation>
    <scope>NUCLEOTIDE SEQUENCE [LARGE SCALE GENOMIC DNA]</scope>
    <source>
        <strain evidence="3">cv. XS01</strain>
    </source>
</reference>